<accession>A0A3S4BUB5</accession>
<evidence type="ECO:0008006" key="5">
    <source>
        <dbReference type="Google" id="ProtNLM"/>
    </source>
</evidence>
<comment type="caution">
    <text evidence="3">The sequence shown here is derived from an EMBL/GenBank/DDBJ whole genome shotgun (WGS) entry which is preliminary data.</text>
</comment>
<dbReference type="GO" id="GO:0009399">
    <property type="term" value="P:nitrogen fixation"/>
    <property type="evidence" value="ECO:0007669"/>
    <property type="project" value="InterPro"/>
</dbReference>
<gene>
    <name evidence="3" type="ORF">RHODGE_RHODGE_00721</name>
</gene>
<evidence type="ECO:0000313" key="3">
    <source>
        <dbReference type="EMBL" id="VCU07477.1"/>
    </source>
</evidence>
<dbReference type="RefSeq" id="WP_371851668.1">
    <property type="nucleotide sequence ID" value="NZ_UWOC01000044.1"/>
</dbReference>
<keyword evidence="4" id="KW-1185">Reference proteome</keyword>
<protein>
    <recommendedName>
        <fullName evidence="5">Nitrogen fixation protein NifZ</fullName>
    </recommendedName>
</protein>
<evidence type="ECO:0000256" key="1">
    <source>
        <dbReference type="ARBA" id="ARBA00008027"/>
    </source>
</evidence>
<reference evidence="4" key="1">
    <citation type="submission" date="2018-10" db="EMBL/GenBank/DDBJ databases">
        <authorList>
            <person name="Peiro R."/>
            <person name="Begona"/>
            <person name="Cbmso G."/>
            <person name="Lopez M."/>
            <person name="Gonzalez S."/>
            <person name="Sacristan E."/>
            <person name="Castillo E."/>
        </authorList>
    </citation>
    <scope>NUCLEOTIDE SEQUENCE [LARGE SCALE GENOMIC DNA]</scope>
</reference>
<keyword evidence="2" id="KW-0535">Nitrogen fixation</keyword>
<proteinExistence type="inferred from homology"/>
<dbReference type="Proteomes" id="UP000289200">
    <property type="component" value="Unassembled WGS sequence"/>
</dbReference>
<evidence type="ECO:0000256" key="2">
    <source>
        <dbReference type="ARBA" id="ARBA00023231"/>
    </source>
</evidence>
<name>A0A3S4BUB5_9BRAD</name>
<evidence type="ECO:0000313" key="4">
    <source>
        <dbReference type="Proteomes" id="UP000289200"/>
    </source>
</evidence>
<dbReference type="Pfam" id="PF04319">
    <property type="entry name" value="NifZ"/>
    <property type="match status" value="1"/>
</dbReference>
<dbReference type="InterPro" id="IPR007415">
    <property type="entry name" value="Nitrogenase_MoFe_mat_NifZ"/>
</dbReference>
<dbReference type="AlphaFoldDB" id="A0A3S4BUB5"/>
<comment type="similarity">
    <text evidence="1">Belongs to the NifZ family.</text>
</comment>
<sequence>MRRDDEEVELRRPPRFLPGEKVCSVAHVRNDGTFPGRDIGDVLVRKGDLGYVRDVGTFLQRFYIYAVEFVDRAVVVGMRGRELVSLDRPAEPARASIGESP</sequence>
<dbReference type="EMBL" id="UWOC01000044">
    <property type="protein sequence ID" value="VCU07477.1"/>
    <property type="molecule type" value="Genomic_DNA"/>
</dbReference>
<organism evidence="3 4">
    <name type="scientific">Rhodoplanes serenus</name>
    <dbReference type="NCBI Taxonomy" id="200615"/>
    <lineage>
        <taxon>Bacteria</taxon>
        <taxon>Pseudomonadati</taxon>
        <taxon>Pseudomonadota</taxon>
        <taxon>Alphaproteobacteria</taxon>
        <taxon>Hyphomicrobiales</taxon>
        <taxon>Nitrobacteraceae</taxon>
        <taxon>Rhodoplanes</taxon>
    </lineage>
</organism>